<accession>A0A9P7V699</accession>
<protein>
    <submittedName>
        <fullName evidence="3">Regulator of (H+)-ATPase in vacuolar membrane</fullName>
    </submittedName>
</protein>
<dbReference type="EMBL" id="JAHMUF010000021">
    <property type="protein sequence ID" value="KAG7191970.1"/>
    <property type="molecule type" value="Genomic_DNA"/>
</dbReference>
<dbReference type="InterPro" id="IPR052208">
    <property type="entry name" value="DmX-like/RAVE_component"/>
</dbReference>
<dbReference type="RefSeq" id="XP_043047521.1">
    <property type="nucleotide sequence ID" value="XM_043193334.1"/>
</dbReference>
<evidence type="ECO:0000256" key="1">
    <source>
        <dbReference type="SAM" id="MobiDB-lite"/>
    </source>
</evidence>
<name>A0A9P7V699_9ASCO</name>
<dbReference type="InterPro" id="IPR022033">
    <property type="entry name" value="Rav1p_C"/>
</dbReference>
<dbReference type="InterPro" id="IPR036322">
    <property type="entry name" value="WD40_repeat_dom_sf"/>
</dbReference>
<organism evidence="3 4">
    <name type="scientific">Scheffersomyces spartinae</name>
    <dbReference type="NCBI Taxonomy" id="45513"/>
    <lineage>
        <taxon>Eukaryota</taxon>
        <taxon>Fungi</taxon>
        <taxon>Dikarya</taxon>
        <taxon>Ascomycota</taxon>
        <taxon>Saccharomycotina</taxon>
        <taxon>Pichiomycetes</taxon>
        <taxon>Debaryomycetaceae</taxon>
        <taxon>Scheffersomyces</taxon>
    </lineage>
</organism>
<evidence type="ECO:0000313" key="4">
    <source>
        <dbReference type="Proteomes" id="UP000790833"/>
    </source>
</evidence>
<sequence>MTEISKIDHINGLIFVAVTNKVLVFKPVNEYMKIPKWTQCLVLELDGRDDLANCISWAPFEDELIIGSTKALHLYHIYNEFGQWIATKRWHMDQPLPVYQIKITTTSSRIVVSSGAYDRFIKVWSRIKYGDDNTLFGLSYITLPRGKFVIDLQWRLISLAEYASTSSKDELDGSMANIKNIRGYIHTTSTDNNDVLYVFTNDRTLSAYGTYEYNGHGHIKELSSLDLNSAFDDPNAVAVSYLIVDNGAISCAFLSSFGLYIDEFENKDLIFVCNLEGKMAAYLIGINPLSLVFQRVPQLDFNFTLECFPDFDSGVLCEQLEEVQLSPIIFPRIVSVGKENQLVLLLFDRIKNSIRFQIVYVVTNNADRTTKVVSKLYDKLQGHTKSIRKLFSSNSSDPLRSVLLSILNFPEFNYIWEPLILDPVDGQMTISKSFTLSVTRDDSDGDTDACGIFKAALLNDISPPNGRYRHHLVVLAEKGGYISLWNCEGGKSSKDCAELIQRLPILATDLSNKILDEPKAFILTSMPDDPKTYFVISIFENNLIRGWLLKINSNKITLNNTELPDAYLSPIKVDNLPQTERIRQIAVIDSIVTEDRKDVVSVIDSKGKLTVFSLDWNDTFKTASWMPSTLVHTNISNASFIHGSSMINKFAIVDESGCKLTIWDTKSRLLEYEEEFPPSKRGQIKDIDWTFLKAGKYSTSNALLSVGFERCVLLYCQLRYDYTNNYPSFAMIKKIDISSYTLHEIGDSIWLSDAHLVIGSGNQFFIDDKWVKLGSTHLDLIIRELMVGYTEGEHHYGKTAKEKKELVYGVDYLSNVLNGPLPIYHPQFLIQSLFLNQELFVKNILVRLFNCLRRGTELTWDLGINVYDELLYGKHISAVQTASSSVSDFSQLDVFQDYNQELSNLLVSNLMKVTVPLLTRHQQITLISLIGIIDEIDKFALSLDENGMRFLIGYKLFQKSSKQSEVTMRDINWALHSDSKEVLEGIIVNDFKSRMKWENIKQVGFAYWLHPRQLVKIIEQCARTEFNEERDPSGKVSLLYLAIRKKQILLGLWRTVPHSEQAKMLKFLKNNFNEPRWKLAALKNAFVLLSKHRYLDAAYFFLLADSVKDCCVTIANKMDDIQLALAVAKVYDFTKPPTEDKSKHCVQSIIENYIIAKAVQDGDRWTTSWVFWELDYRNLAIQALIKTPYRVVRDNWNIFSQLCIKNYLNGIVVATASKIYFKDDPALVILYGQLRNREHKDEINELDVLNKACLLYTRMGCDYLTIWLANNWKFIHEEQGSQNNKNGSSSTAVAPTIVSAPRTLIRRGSVLATPDLSNRSAPPPVAFEEPDMSAFGF</sequence>
<dbReference type="GO" id="GO:0007035">
    <property type="term" value="P:vacuolar acidification"/>
    <property type="evidence" value="ECO:0007669"/>
    <property type="project" value="TreeGrafter"/>
</dbReference>
<keyword evidence="4" id="KW-1185">Reference proteome</keyword>
<dbReference type="Proteomes" id="UP000790833">
    <property type="component" value="Unassembled WGS sequence"/>
</dbReference>
<dbReference type="SUPFAM" id="SSF50978">
    <property type="entry name" value="WD40 repeat-like"/>
    <property type="match status" value="1"/>
</dbReference>
<dbReference type="GeneID" id="66115951"/>
<comment type="caution">
    <text evidence="3">The sequence shown here is derived from an EMBL/GenBank/DDBJ whole genome shotgun (WGS) entry which is preliminary data.</text>
</comment>
<gene>
    <name evidence="3" type="primary">RAV1</name>
    <name evidence="3" type="ORF">KQ657_002577</name>
</gene>
<dbReference type="Pfam" id="PF12234">
    <property type="entry name" value="Rav1p_C"/>
    <property type="match status" value="1"/>
</dbReference>
<dbReference type="PANTHER" id="PTHR13950:SF9">
    <property type="entry name" value="RABCONNECTIN-3A"/>
    <property type="match status" value="1"/>
</dbReference>
<feature type="region of interest" description="Disordered" evidence="1">
    <location>
        <begin position="1315"/>
        <end position="1337"/>
    </location>
</feature>
<evidence type="ECO:0000313" key="3">
    <source>
        <dbReference type="EMBL" id="KAG7191970.1"/>
    </source>
</evidence>
<dbReference type="PANTHER" id="PTHR13950">
    <property type="entry name" value="RABCONNECTIN-RELATED"/>
    <property type="match status" value="1"/>
</dbReference>
<dbReference type="OrthoDB" id="342131at2759"/>
<dbReference type="GO" id="GO:0043291">
    <property type="term" value="C:RAVE complex"/>
    <property type="evidence" value="ECO:0007669"/>
    <property type="project" value="TreeGrafter"/>
</dbReference>
<reference evidence="3" key="1">
    <citation type="submission" date="2021-03" db="EMBL/GenBank/DDBJ databases">
        <authorList>
            <person name="Palmer J.M."/>
        </authorList>
    </citation>
    <scope>NUCLEOTIDE SEQUENCE</scope>
    <source>
        <strain evidence="3">ARV_011</strain>
    </source>
</reference>
<evidence type="ECO:0000259" key="2">
    <source>
        <dbReference type="Pfam" id="PF12234"/>
    </source>
</evidence>
<proteinExistence type="predicted"/>
<feature type="domain" description="RAVE complex protein Rav1 C-terminal" evidence="2">
    <location>
        <begin position="609"/>
        <end position="1266"/>
    </location>
</feature>